<dbReference type="Gene3D" id="1.20.5.110">
    <property type="match status" value="1"/>
</dbReference>
<evidence type="ECO:0000259" key="5">
    <source>
        <dbReference type="PROSITE" id="PS50192"/>
    </source>
</evidence>
<dbReference type="Pfam" id="PF14523">
    <property type="entry name" value="Syntaxin_2"/>
    <property type="match status" value="1"/>
</dbReference>
<dbReference type="CDD" id="cd15840">
    <property type="entry name" value="SNARE_Qa"/>
    <property type="match status" value="1"/>
</dbReference>
<dbReference type="InterPro" id="IPR045242">
    <property type="entry name" value="Syntaxin"/>
</dbReference>
<dbReference type="SMART" id="SM00503">
    <property type="entry name" value="SynN"/>
    <property type="match status" value="1"/>
</dbReference>
<evidence type="ECO:0000313" key="7">
    <source>
        <dbReference type="Proteomes" id="UP000001640"/>
    </source>
</evidence>
<dbReference type="GO" id="GO:0005794">
    <property type="term" value="C:Golgi apparatus"/>
    <property type="evidence" value="ECO:0007669"/>
    <property type="project" value="EnsemblFungi"/>
</dbReference>
<dbReference type="InParanoid" id="G0VHS4"/>
<evidence type="ECO:0000256" key="2">
    <source>
        <dbReference type="RuleBase" id="RU003858"/>
    </source>
</evidence>
<evidence type="ECO:0000313" key="6">
    <source>
        <dbReference type="EMBL" id="CCC70958.1"/>
    </source>
</evidence>
<dbReference type="GO" id="GO:0016236">
    <property type="term" value="P:macroautophagy"/>
    <property type="evidence" value="ECO:0007669"/>
    <property type="project" value="EnsemblFungi"/>
</dbReference>
<protein>
    <recommendedName>
        <fullName evidence="5">t-SNARE coiled-coil homology domain-containing protein</fullName>
    </recommendedName>
</protein>
<feature type="transmembrane region" description="Helical" evidence="4">
    <location>
        <begin position="290"/>
        <end position="310"/>
    </location>
</feature>
<dbReference type="GO" id="GO:0048278">
    <property type="term" value="P:vesicle docking"/>
    <property type="evidence" value="ECO:0007669"/>
    <property type="project" value="TreeGrafter"/>
</dbReference>
<dbReference type="FunCoup" id="G0VHS4">
    <property type="interactions" value="692"/>
</dbReference>
<dbReference type="EMBL" id="HE576758">
    <property type="protein sequence ID" value="CCC70958.1"/>
    <property type="molecule type" value="Genomic_DNA"/>
</dbReference>
<keyword evidence="4" id="KW-0472">Membrane</keyword>
<dbReference type="InterPro" id="IPR000727">
    <property type="entry name" value="T_SNARE_dom"/>
</dbReference>
<dbReference type="InterPro" id="IPR006011">
    <property type="entry name" value="Syntaxin_N"/>
</dbReference>
<gene>
    <name evidence="6" type="primary">NCAS0G00710</name>
    <name evidence="6" type="ordered locus">NCAS_0G00710</name>
</gene>
<dbReference type="Gene3D" id="1.20.58.70">
    <property type="match status" value="1"/>
</dbReference>
<dbReference type="RefSeq" id="XP_003677311.1">
    <property type="nucleotide sequence ID" value="XM_003677263.1"/>
</dbReference>
<keyword evidence="4" id="KW-1133">Transmembrane helix</keyword>
<dbReference type="SUPFAM" id="SSF47661">
    <property type="entry name" value="t-snare proteins"/>
    <property type="match status" value="1"/>
</dbReference>
<dbReference type="GO" id="GO:0006906">
    <property type="term" value="P:vesicle fusion"/>
    <property type="evidence" value="ECO:0007669"/>
    <property type="project" value="TreeGrafter"/>
</dbReference>
<evidence type="ECO:0000256" key="3">
    <source>
        <dbReference type="SAM" id="MobiDB-lite"/>
    </source>
</evidence>
<dbReference type="FunFam" id="1.20.5.110:FF:000100">
    <property type="entry name" value="Pep12p"/>
    <property type="match status" value="1"/>
</dbReference>
<reference key="2">
    <citation type="submission" date="2011-08" db="EMBL/GenBank/DDBJ databases">
        <title>Genome sequence of Naumovozyma castellii.</title>
        <authorList>
            <person name="Gordon J.L."/>
            <person name="Armisen D."/>
            <person name="Proux-Wera E."/>
            <person name="OhEigeartaigh S.S."/>
            <person name="Byrne K.P."/>
            <person name="Wolfe K.H."/>
        </authorList>
    </citation>
    <scope>NUCLEOTIDE SEQUENCE</scope>
    <source>
        <strain>Type strain:CBS 4309</strain>
    </source>
</reference>
<feature type="region of interest" description="Disordered" evidence="3">
    <location>
        <begin position="170"/>
        <end position="200"/>
    </location>
</feature>
<evidence type="ECO:0000256" key="1">
    <source>
        <dbReference type="ARBA" id="ARBA00009063"/>
    </source>
</evidence>
<feature type="compositionally biased region" description="Polar residues" evidence="3">
    <location>
        <begin position="1"/>
        <end position="15"/>
    </location>
</feature>
<name>G0VHS4_NAUCA</name>
<dbReference type="KEGG" id="ncs:NCAS_0G00710"/>
<dbReference type="GO" id="GO:0006896">
    <property type="term" value="P:Golgi to vacuole transport"/>
    <property type="evidence" value="ECO:0007669"/>
    <property type="project" value="EnsemblFungi"/>
</dbReference>
<proteinExistence type="inferred from homology"/>
<dbReference type="GO" id="GO:0000149">
    <property type="term" value="F:SNARE binding"/>
    <property type="evidence" value="ECO:0007669"/>
    <property type="project" value="TreeGrafter"/>
</dbReference>
<dbReference type="InterPro" id="IPR006012">
    <property type="entry name" value="Syntaxin/epimorphin_CS"/>
</dbReference>
<dbReference type="GeneID" id="96904624"/>
<dbReference type="AlphaFoldDB" id="G0VHS4"/>
<dbReference type="SMART" id="SM00397">
    <property type="entry name" value="t_SNARE"/>
    <property type="match status" value="1"/>
</dbReference>
<dbReference type="PROSITE" id="PS50192">
    <property type="entry name" value="T_SNARE"/>
    <property type="match status" value="1"/>
</dbReference>
<dbReference type="Proteomes" id="UP000001640">
    <property type="component" value="Chromosome 7"/>
</dbReference>
<dbReference type="PANTHER" id="PTHR19957:SF38">
    <property type="entry name" value="LD27581P"/>
    <property type="match status" value="1"/>
</dbReference>
<comment type="similarity">
    <text evidence="1 2">Belongs to the syntaxin family.</text>
</comment>
<reference evidence="6 7" key="1">
    <citation type="journal article" date="2011" name="Proc. Natl. Acad. Sci. U.S.A.">
        <title>Evolutionary erosion of yeast sex chromosomes by mating-type switching accidents.</title>
        <authorList>
            <person name="Gordon J.L."/>
            <person name="Armisen D."/>
            <person name="Proux-Wera E."/>
            <person name="Oheigeartaigh S.S."/>
            <person name="Byrne K.P."/>
            <person name="Wolfe K.H."/>
        </authorList>
    </citation>
    <scope>NUCLEOTIDE SEQUENCE [LARGE SCALE GENOMIC DNA]</scope>
    <source>
        <strain evidence="7">ATCC 76901 / BCRC 22586 / CBS 4309 / NBRC 1992 / NRRL Y-12630</strain>
    </source>
</reference>
<sequence>MQNPFLDLENQTIIDSDTDEQVGGDPSDPSDFHLKPFKDSPEFQSLKESIQAQLFEINGQIGTLQQFTSSLQNSLQTGQIRTKVVENVIKRASTNIHNVNSLMKQCNDVVQRIDSLDPNELDKVQIIQREKLVRDVRYSINEFQETQKEYTQLVKSINDKNKSALLQDQSVKNYTDDDSNKAALSQEQDRQEQLQQQQQQHVEIIREPINNEEFAYQQNLIQERDREITNIEQGITELNEIFKDLGAVVQQQGLMVDNIEANLYSVHDNTQMASKELNRARRSQKVSTKWCLYLLVALSVMLFFLILVVFI</sequence>
<dbReference type="GO" id="GO:0032258">
    <property type="term" value="P:cytoplasm to vacuole targeting by the Cvt pathway"/>
    <property type="evidence" value="ECO:0007669"/>
    <property type="project" value="EnsemblFungi"/>
</dbReference>
<dbReference type="PANTHER" id="PTHR19957">
    <property type="entry name" value="SYNTAXIN"/>
    <property type="match status" value="1"/>
</dbReference>
<dbReference type="STRING" id="1064592.G0VHS4"/>
<dbReference type="GO" id="GO:0005768">
    <property type="term" value="C:endosome"/>
    <property type="evidence" value="ECO:0007669"/>
    <property type="project" value="EnsemblFungi"/>
</dbReference>
<dbReference type="PROSITE" id="PS00914">
    <property type="entry name" value="SYNTAXIN"/>
    <property type="match status" value="1"/>
</dbReference>
<dbReference type="InterPro" id="IPR010989">
    <property type="entry name" value="SNARE"/>
</dbReference>
<dbReference type="GO" id="GO:0000011">
    <property type="term" value="P:vacuole inheritance"/>
    <property type="evidence" value="ECO:0007669"/>
    <property type="project" value="EnsemblFungi"/>
</dbReference>
<organism evidence="6 7">
    <name type="scientific">Naumovozyma castellii</name>
    <name type="common">Yeast</name>
    <name type="synonym">Saccharomyces castellii</name>
    <dbReference type="NCBI Taxonomy" id="27288"/>
    <lineage>
        <taxon>Eukaryota</taxon>
        <taxon>Fungi</taxon>
        <taxon>Dikarya</taxon>
        <taxon>Ascomycota</taxon>
        <taxon>Saccharomycotina</taxon>
        <taxon>Saccharomycetes</taxon>
        <taxon>Saccharomycetales</taxon>
        <taxon>Saccharomycetaceae</taxon>
        <taxon>Naumovozyma</taxon>
    </lineage>
</organism>
<dbReference type="Pfam" id="PF05739">
    <property type="entry name" value="SNARE"/>
    <property type="match status" value="1"/>
</dbReference>
<keyword evidence="7" id="KW-1185">Reference proteome</keyword>
<dbReference type="OMA" id="QPFLMEQ"/>
<dbReference type="OrthoDB" id="364348at2759"/>
<dbReference type="eggNOG" id="KOG0811">
    <property type="taxonomic scope" value="Eukaryota"/>
</dbReference>
<accession>G0VHS4</accession>
<evidence type="ECO:0000256" key="4">
    <source>
        <dbReference type="SAM" id="Phobius"/>
    </source>
</evidence>
<dbReference type="HOGENOM" id="CLU_059257_4_1_1"/>
<dbReference type="GO" id="GO:0005484">
    <property type="term" value="F:SNAP receptor activity"/>
    <property type="evidence" value="ECO:0007669"/>
    <property type="project" value="EnsemblFungi"/>
</dbReference>
<keyword evidence="4" id="KW-0812">Transmembrane</keyword>
<feature type="domain" description="T-SNARE coiled-coil homology" evidence="5">
    <location>
        <begin position="218"/>
        <end position="280"/>
    </location>
</feature>
<dbReference type="GO" id="GO:0031201">
    <property type="term" value="C:SNARE complex"/>
    <property type="evidence" value="ECO:0007669"/>
    <property type="project" value="TreeGrafter"/>
</dbReference>
<feature type="region of interest" description="Disordered" evidence="3">
    <location>
        <begin position="1"/>
        <end position="32"/>
    </location>
</feature>